<gene>
    <name evidence="3" type="ORF">SAMEA2297795_02229</name>
    <name evidence="2" type="ORF">SAMEA2297796_02012</name>
</gene>
<dbReference type="InterPro" id="IPR010982">
    <property type="entry name" value="Lambda_DNA-bd_dom_sf"/>
</dbReference>
<dbReference type="Proteomes" id="UP000095768">
    <property type="component" value="Unassembled WGS sequence"/>
</dbReference>
<evidence type="ECO:0000313" key="2">
    <source>
        <dbReference type="EMBL" id="SCT24515.1"/>
    </source>
</evidence>
<dbReference type="SUPFAM" id="SSF47413">
    <property type="entry name" value="lambda repressor-like DNA-binding domains"/>
    <property type="match status" value="1"/>
</dbReference>
<dbReference type="CDD" id="cd00093">
    <property type="entry name" value="HTH_XRE"/>
    <property type="match status" value="1"/>
</dbReference>
<dbReference type="InterPro" id="IPR001387">
    <property type="entry name" value="Cro/C1-type_HTH"/>
</dbReference>
<dbReference type="PROSITE" id="PS50943">
    <property type="entry name" value="HTH_CROC1"/>
    <property type="match status" value="1"/>
</dbReference>
<protein>
    <submittedName>
        <fullName evidence="3">Xre family transcriptional regulator</fullName>
    </submittedName>
</protein>
<dbReference type="RefSeq" id="WP_069996185.1">
    <property type="nucleotide sequence ID" value="NZ_FMPG01000012.1"/>
</dbReference>
<dbReference type="Pfam" id="PF01381">
    <property type="entry name" value="HTH_3"/>
    <property type="match status" value="1"/>
</dbReference>
<dbReference type="EMBL" id="FMPI01000016">
    <property type="protein sequence ID" value="SCT24515.1"/>
    <property type="molecule type" value="Genomic_DNA"/>
</dbReference>
<dbReference type="Gene3D" id="1.10.260.40">
    <property type="entry name" value="lambda repressor-like DNA-binding domains"/>
    <property type="match status" value="1"/>
</dbReference>
<proteinExistence type="predicted"/>
<dbReference type="AlphaFoldDB" id="A0A1D4PP09"/>
<feature type="domain" description="HTH cro/C1-type" evidence="1">
    <location>
        <begin position="14"/>
        <end position="70"/>
    </location>
</feature>
<accession>A0A1D4PP09</accession>
<organism evidence="3 5">
    <name type="scientific">Staphylococcus caeli</name>
    <dbReference type="NCBI Taxonomy" id="2201815"/>
    <lineage>
        <taxon>Bacteria</taxon>
        <taxon>Bacillati</taxon>
        <taxon>Bacillota</taxon>
        <taxon>Bacilli</taxon>
        <taxon>Bacillales</taxon>
        <taxon>Staphylococcaceae</taxon>
        <taxon>Staphylococcus</taxon>
    </lineage>
</organism>
<sequence>MIIITKQTELAKNIKKIRQSLGMSMEEFGKVFDTVAHKSLVSKWEKGLSQPNNERLKKIAELGNTTVNEILFGYDEKYMLVMNELYENMLKNNGEDSHVGKALRFPNNKKREQLLKNGIERTLSVPIYQSKLKHPKDILDAKIYYYIEELFLEYYINNFKSNSNIIAYVRDKISKIYNETSEYQYNDFKLELSENNLFKDVAIMFTEKEKGVNMNLLRELDLLLERTFDELDTLTNKYPDQKPQKELEVEAFTIDPLKMLAKYSFEIDEPKDDEDRRVAINSNAEKFLNGLLNDNPKLYDSLIDELKNNDNK</sequence>
<evidence type="ECO:0000313" key="4">
    <source>
        <dbReference type="Proteomes" id="UP000095412"/>
    </source>
</evidence>
<evidence type="ECO:0000259" key="1">
    <source>
        <dbReference type="PROSITE" id="PS50943"/>
    </source>
</evidence>
<reference evidence="3 5" key="2">
    <citation type="submission" date="2016-09" db="EMBL/GenBank/DDBJ databases">
        <authorList>
            <consortium name="Pathogen Informatics"/>
        </authorList>
    </citation>
    <scope>NUCLEOTIDE SEQUENCE [LARGE SCALE GENOMIC DNA]</scope>
    <source>
        <strain evidence="3 5">82B</strain>
    </source>
</reference>
<dbReference type="Proteomes" id="UP000095412">
    <property type="component" value="Unassembled WGS sequence"/>
</dbReference>
<name>A0A1D4PP09_9STAP</name>
<dbReference type="GO" id="GO:0003677">
    <property type="term" value="F:DNA binding"/>
    <property type="evidence" value="ECO:0007669"/>
    <property type="project" value="InterPro"/>
</dbReference>
<keyword evidence="4" id="KW-1185">Reference proteome</keyword>
<dbReference type="SMART" id="SM00530">
    <property type="entry name" value="HTH_XRE"/>
    <property type="match status" value="1"/>
</dbReference>
<evidence type="ECO:0000313" key="3">
    <source>
        <dbReference type="EMBL" id="SCT31376.1"/>
    </source>
</evidence>
<evidence type="ECO:0000313" key="5">
    <source>
        <dbReference type="Proteomes" id="UP000095768"/>
    </source>
</evidence>
<reference evidence="2 4" key="1">
    <citation type="submission" date="2016-09" db="EMBL/GenBank/DDBJ databases">
        <authorList>
            <consortium name="Pathogen Informatics"/>
            <person name="Sun Q."/>
            <person name="Inoue M."/>
        </authorList>
    </citation>
    <scope>NUCLEOTIDE SEQUENCE [LARGE SCALE GENOMIC DNA]</scope>
    <source>
        <strain evidence="2 4">82C</strain>
    </source>
</reference>
<dbReference type="EMBL" id="FMPG01000012">
    <property type="protein sequence ID" value="SCT31376.1"/>
    <property type="molecule type" value="Genomic_DNA"/>
</dbReference>